<proteinExistence type="predicted"/>
<dbReference type="SUPFAM" id="SSF56112">
    <property type="entry name" value="Protein kinase-like (PK-like)"/>
    <property type="match status" value="1"/>
</dbReference>
<accession>A0A2N7TVX2</accession>
<protein>
    <submittedName>
        <fullName evidence="2">Aminoglycoside phosphotransferase</fullName>
    </submittedName>
</protein>
<name>A0A2N7TVX2_9GAMM</name>
<dbReference type="OrthoDB" id="6146956at2"/>
<reference evidence="2 3" key="1">
    <citation type="submission" date="2018-01" db="EMBL/GenBank/DDBJ databases">
        <title>Halomonas endophytica sp. nov., isolated from storage liquid in the stems of Populus euphratica.</title>
        <authorList>
            <person name="Chen C."/>
        </authorList>
    </citation>
    <scope>NUCLEOTIDE SEQUENCE [LARGE SCALE GENOMIC DNA]</scope>
    <source>
        <strain evidence="2 3">DSM 26881</strain>
    </source>
</reference>
<keyword evidence="2" id="KW-0808">Transferase</keyword>
<dbReference type="EMBL" id="PNRE01000002">
    <property type="protein sequence ID" value="PMR72327.1"/>
    <property type="molecule type" value="Genomic_DNA"/>
</dbReference>
<organism evidence="2 3">
    <name type="scientific">Halomonas heilongjiangensis</name>
    <dbReference type="NCBI Taxonomy" id="1387883"/>
    <lineage>
        <taxon>Bacteria</taxon>
        <taxon>Pseudomonadati</taxon>
        <taxon>Pseudomonadota</taxon>
        <taxon>Gammaproteobacteria</taxon>
        <taxon>Oceanospirillales</taxon>
        <taxon>Halomonadaceae</taxon>
        <taxon>Halomonas</taxon>
    </lineage>
</organism>
<feature type="domain" description="Aminoglycoside phosphotransferase" evidence="1">
    <location>
        <begin position="49"/>
        <end position="260"/>
    </location>
</feature>
<evidence type="ECO:0000313" key="2">
    <source>
        <dbReference type="EMBL" id="PMR72327.1"/>
    </source>
</evidence>
<sequence length="362" mass="39787">MPNNVSSPVSPETRHDLCDRLAAALTRAGRHAEILSMQPMADTGLAHHHVWLVRDAIDWVARLPKQSQLGLGARANLDYQAACFARASESGHTPALHGVLPPSKDLPRGGLLVSAIRGRPAHLPDDLPAIAEALASLHALEIPPSGQREPLQAPGDPWAAMRHEVATQARFLDRAGLTPEVRRRIEAELAALPQRLSGAEPRLISFDAHPGNFLITDSGRAVLVDLEKCRYGLPGFDLAHASLYTSTTWDLVSRAELSAAQVADFYHRWMTATGFDGDTAALLACRRAMWLWSLTWCAKWRASHRRARDAHTRGEDWSAELSDEALIAHVRDRVDHYLSLPAITLVQDEFRTLEGALNTAMN</sequence>
<dbReference type="Gene3D" id="3.90.1200.10">
    <property type="match status" value="1"/>
</dbReference>
<dbReference type="RefSeq" id="WP_102625903.1">
    <property type="nucleotide sequence ID" value="NZ_PDOH01000058.1"/>
</dbReference>
<dbReference type="InterPro" id="IPR002575">
    <property type="entry name" value="Aminoglycoside_PTrfase"/>
</dbReference>
<evidence type="ECO:0000313" key="3">
    <source>
        <dbReference type="Proteomes" id="UP000235346"/>
    </source>
</evidence>
<dbReference type="GO" id="GO:0016740">
    <property type="term" value="F:transferase activity"/>
    <property type="evidence" value="ECO:0007669"/>
    <property type="project" value="UniProtKB-KW"/>
</dbReference>
<dbReference type="AlphaFoldDB" id="A0A2N7TVX2"/>
<dbReference type="Pfam" id="PF01636">
    <property type="entry name" value="APH"/>
    <property type="match status" value="1"/>
</dbReference>
<gene>
    <name evidence="2" type="ORF">C1H66_00160</name>
</gene>
<dbReference type="InterPro" id="IPR011009">
    <property type="entry name" value="Kinase-like_dom_sf"/>
</dbReference>
<comment type="caution">
    <text evidence="2">The sequence shown here is derived from an EMBL/GenBank/DDBJ whole genome shotgun (WGS) entry which is preliminary data.</text>
</comment>
<evidence type="ECO:0000259" key="1">
    <source>
        <dbReference type="Pfam" id="PF01636"/>
    </source>
</evidence>
<keyword evidence="3" id="KW-1185">Reference proteome</keyword>
<dbReference type="Proteomes" id="UP000235346">
    <property type="component" value="Unassembled WGS sequence"/>
</dbReference>